<name>A0A1N7H8V7_9EURY</name>
<dbReference type="OrthoDB" id="195457at2157"/>
<proteinExistence type="predicted"/>
<dbReference type="GO" id="GO:0009307">
    <property type="term" value="P:DNA restriction-modification system"/>
    <property type="evidence" value="ECO:0007669"/>
    <property type="project" value="InterPro"/>
</dbReference>
<dbReference type="GO" id="GO:0003677">
    <property type="term" value="F:DNA binding"/>
    <property type="evidence" value="ECO:0007669"/>
    <property type="project" value="InterPro"/>
</dbReference>
<dbReference type="Proteomes" id="UP000185936">
    <property type="component" value="Unassembled WGS sequence"/>
</dbReference>
<sequence length="209" mass="23897">MANDLHISKDERRRIAVGQDLDYPRYTTKIINLACHTSQATNRGSVGSIDEILEEFEAKNPDATFEDWVGYYKEQHNGEVKVQRAAKKTHDMVENMREAIDLITYEMIREWVEDLILYKSYMGFDAREVIIPKLGSELQVSSRLASPEEMADGISGYLGDQPICLRSLKHDDGPAMYEDPGVPVVYYEEIDSGGYRVEMSELSRTLDEF</sequence>
<dbReference type="EMBL" id="FTNR01000032">
    <property type="protein sequence ID" value="SIS21108.1"/>
    <property type="molecule type" value="Genomic_DNA"/>
</dbReference>
<evidence type="ECO:0000313" key="2">
    <source>
        <dbReference type="Proteomes" id="UP000185936"/>
    </source>
</evidence>
<keyword evidence="1" id="KW-0255">Endonuclease</keyword>
<keyword evidence="2" id="KW-1185">Reference proteome</keyword>
<protein>
    <submittedName>
        <fullName evidence="1">MjaI restriction endonuclease</fullName>
    </submittedName>
</protein>
<keyword evidence="1" id="KW-0540">Nuclease</keyword>
<dbReference type="STRING" id="308853.SAMN05421752_1328"/>
<evidence type="ECO:0000313" key="1">
    <source>
        <dbReference type="EMBL" id="SIS21108.1"/>
    </source>
</evidence>
<dbReference type="GO" id="GO:0009036">
    <property type="term" value="F:type II site-specific deoxyribonuclease activity"/>
    <property type="evidence" value="ECO:0007669"/>
    <property type="project" value="InterPro"/>
</dbReference>
<dbReference type="InterPro" id="IPR019068">
    <property type="entry name" value="Restrct_endonuc_II_MjaI"/>
</dbReference>
<dbReference type="RefSeq" id="WP_084776841.1">
    <property type="nucleotide sequence ID" value="NZ_FTNR01000032.1"/>
</dbReference>
<gene>
    <name evidence="1" type="ORF">SAMN05421752_1328</name>
</gene>
<reference evidence="2" key="1">
    <citation type="submission" date="2017-01" db="EMBL/GenBank/DDBJ databases">
        <authorList>
            <person name="Varghese N."/>
            <person name="Submissions S."/>
        </authorList>
    </citation>
    <scope>NUCLEOTIDE SEQUENCE [LARGE SCALE GENOMIC DNA]</scope>
    <source>
        <strain evidence="2">type strain: HArc-</strain>
    </source>
</reference>
<dbReference type="AlphaFoldDB" id="A0A1N7H8V7"/>
<keyword evidence="1" id="KW-0378">Hydrolase</keyword>
<dbReference type="Pfam" id="PF09568">
    <property type="entry name" value="RE_MjaI"/>
    <property type="match status" value="1"/>
</dbReference>
<organism evidence="1 2">
    <name type="scientific">Natronorubrum thiooxidans</name>
    <dbReference type="NCBI Taxonomy" id="308853"/>
    <lineage>
        <taxon>Archaea</taxon>
        <taxon>Methanobacteriati</taxon>
        <taxon>Methanobacteriota</taxon>
        <taxon>Stenosarchaea group</taxon>
        <taxon>Halobacteria</taxon>
        <taxon>Halobacteriales</taxon>
        <taxon>Natrialbaceae</taxon>
        <taxon>Natronorubrum</taxon>
    </lineage>
</organism>
<accession>A0A1N7H8V7</accession>